<gene>
    <name evidence="8" type="ORF">GTW23_21145</name>
</gene>
<feature type="transmembrane region" description="Helical" evidence="7">
    <location>
        <begin position="300"/>
        <end position="325"/>
    </location>
</feature>
<evidence type="ECO:0000256" key="3">
    <source>
        <dbReference type="ARBA" id="ARBA00022475"/>
    </source>
</evidence>
<protein>
    <submittedName>
        <fullName evidence="8">Cytochrome BD ubiquinol oxidase subunit II</fullName>
    </submittedName>
</protein>
<keyword evidence="4 7" id="KW-0812">Transmembrane</keyword>
<keyword evidence="3" id="KW-1003">Cell membrane</keyword>
<evidence type="ECO:0000256" key="1">
    <source>
        <dbReference type="ARBA" id="ARBA00004651"/>
    </source>
</evidence>
<evidence type="ECO:0000313" key="9">
    <source>
        <dbReference type="Proteomes" id="UP001320715"/>
    </source>
</evidence>
<evidence type="ECO:0000256" key="2">
    <source>
        <dbReference type="ARBA" id="ARBA00007543"/>
    </source>
</evidence>
<dbReference type="EMBL" id="JAAAML010000004">
    <property type="protein sequence ID" value="MCO6410697.1"/>
    <property type="molecule type" value="Genomic_DNA"/>
</dbReference>
<feature type="transmembrane region" description="Helical" evidence="7">
    <location>
        <begin position="187"/>
        <end position="207"/>
    </location>
</feature>
<dbReference type="PANTHER" id="PTHR43141">
    <property type="entry name" value="CYTOCHROME BD2 SUBUNIT II"/>
    <property type="match status" value="1"/>
</dbReference>
<dbReference type="PANTHER" id="PTHR43141:SF2">
    <property type="entry name" value="BLR3729 PROTEIN"/>
    <property type="match status" value="1"/>
</dbReference>
<accession>A0ABT1CWW2</accession>
<evidence type="ECO:0000256" key="7">
    <source>
        <dbReference type="SAM" id="Phobius"/>
    </source>
</evidence>
<dbReference type="InterPro" id="IPR003317">
    <property type="entry name" value="Cyt-d_oxidase_su2"/>
</dbReference>
<comment type="subcellular location">
    <subcellularLocation>
        <location evidence="1">Cell membrane</location>
        <topology evidence="1">Multi-pass membrane protein</topology>
    </subcellularLocation>
</comment>
<dbReference type="RefSeq" id="WP_252917398.1">
    <property type="nucleotide sequence ID" value="NZ_JAAAML010000004.1"/>
</dbReference>
<evidence type="ECO:0000313" key="8">
    <source>
        <dbReference type="EMBL" id="MCO6410697.1"/>
    </source>
</evidence>
<sequence>MTGIDWALALPYIFAALMGVAILVYVILDGFDLGIGILSPFADDAQKDRMVASIGPFWDANETWLVLAVGLLLVAFPVAHGVILTTLYFPVAVLLIGLILRGVAFEFRAKVSLSAKPSWNRMFFAGSLMSALSQGYMLGLYVLGLDTGWAAAGFALLVAVCLAAAYAAIGAAWLIHKTEGELQKRAVTWLRASLGFVALGMAAISLATPLASERIWERWLGFPETLYLAPLPVLTLALFVWLWRLSGRMPLEGDRMNLAPFISLAGIFCLGFAGLAWSFYPYVVPGRITIVEAASATESLAIILVGTLFVLPVITGYSIWAYRIFGGKAVDLRYD</sequence>
<feature type="transmembrane region" description="Helical" evidence="7">
    <location>
        <begin position="6"/>
        <end position="28"/>
    </location>
</feature>
<feature type="transmembrane region" description="Helical" evidence="7">
    <location>
        <begin position="227"/>
        <end position="246"/>
    </location>
</feature>
<keyword evidence="5 7" id="KW-1133">Transmembrane helix</keyword>
<feature type="transmembrane region" description="Helical" evidence="7">
    <location>
        <begin position="149"/>
        <end position="175"/>
    </location>
</feature>
<organism evidence="8 9">
    <name type="scientific">Hoeflea alexandrii</name>
    <dbReference type="NCBI Taxonomy" id="288436"/>
    <lineage>
        <taxon>Bacteria</taxon>
        <taxon>Pseudomonadati</taxon>
        <taxon>Pseudomonadota</taxon>
        <taxon>Alphaproteobacteria</taxon>
        <taxon>Hyphomicrobiales</taxon>
        <taxon>Rhizobiaceae</taxon>
        <taxon>Hoeflea</taxon>
    </lineage>
</organism>
<feature type="transmembrane region" description="Helical" evidence="7">
    <location>
        <begin position="89"/>
        <end position="107"/>
    </location>
</feature>
<keyword evidence="6 7" id="KW-0472">Membrane</keyword>
<dbReference type="Proteomes" id="UP001320715">
    <property type="component" value="Unassembled WGS sequence"/>
</dbReference>
<evidence type="ECO:0000256" key="6">
    <source>
        <dbReference type="ARBA" id="ARBA00023136"/>
    </source>
</evidence>
<evidence type="ECO:0000256" key="4">
    <source>
        <dbReference type="ARBA" id="ARBA00022692"/>
    </source>
</evidence>
<comment type="caution">
    <text evidence="8">The sequence shown here is derived from an EMBL/GenBank/DDBJ whole genome shotgun (WGS) entry which is preliminary data.</text>
</comment>
<feature type="transmembrane region" description="Helical" evidence="7">
    <location>
        <begin position="64"/>
        <end position="83"/>
    </location>
</feature>
<evidence type="ECO:0000256" key="5">
    <source>
        <dbReference type="ARBA" id="ARBA00022989"/>
    </source>
</evidence>
<dbReference type="Pfam" id="PF02322">
    <property type="entry name" value="Cyt_bd_oxida_II"/>
    <property type="match status" value="1"/>
</dbReference>
<feature type="transmembrane region" description="Helical" evidence="7">
    <location>
        <begin position="119"/>
        <end position="143"/>
    </location>
</feature>
<comment type="similarity">
    <text evidence="2">Belongs to the cytochrome ubiquinol oxidase subunit 2 family.</text>
</comment>
<keyword evidence="9" id="KW-1185">Reference proteome</keyword>
<reference evidence="8 9" key="1">
    <citation type="submission" date="2020-01" db="EMBL/GenBank/DDBJ databases">
        <title>Genomes of bacteria type strains.</title>
        <authorList>
            <person name="Chen J."/>
            <person name="Zhu S."/>
            <person name="Yang J."/>
        </authorList>
    </citation>
    <scope>NUCLEOTIDE SEQUENCE [LARGE SCALE GENOMIC DNA]</scope>
    <source>
        <strain evidence="8 9">DSM 16655</strain>
    </source>
</reference>
<proteinExistence type="inferred from homology"/>
<name>A0ABT1CWW2_9HYPH</name>
<feature type="transmembrane region" description="Helical" evidence="7">
    <location>
        <begin position="258"/>
        <end position="280"/>
    </location>
</feature>